<dbReference type="OrthoDB" id="3252135at2759"/>
<proteinExistence type="predicted"/>
<evidence type="ECO:0000256" key="1">
    <source>
        <dbReference type="SAM" id="MobiDB-lite"/>
    </source>
</evidence>
<organism evidence="2 3">
    <name type="scientific">Coprinellus micaceus</name>
    <name type="common">Glistening ink-cap mushroom</name>
    <name type="synonym">Coprinus micaceus</name>
    <dbReference type="NCBI Taxonomy" id="71717"/>
    <lineage>
        <taxon>Eukaryota</taxon>
        <taxon>Fungi</taxon>
        <taxon>Dikarya</taxon>
        <taxon>Basidiomycota</taxon>
        <taxon>Agaricomycotina</taxon>
        <taxon>Agaricomycetes</taxon>
        <taxon>Agaricomycetidae</taxon>
        <taxon>Agaricales</taxon>
        <taxon>Agaricineae</taxon>
        <taxon>Psathyrellaceae</taxon>
        <taxon>Coprinellus</taxon>
    </lineage>
</organism>
<sequence length="469" mass="51780">MAIALASCSSGTSDDLCSCVLTSLAHSLPAYTPSPPAPNYSHQPACGERSLQHSLGAGFRFRNPDHMFVKTTGKYAITLRGQEPGIRTPWYGRDEIINGFVSIEDPERVTSVELLVDGKLDITMAEGFSKVTTLVNASSTLWKRSESSQTYPGNVEFAFSLPDKYESGGKHYPLPPSFHEIERDGPQFLIIRSAYRIRVSITKAPKNVFTWEKTEHVFLTFDYLPRSRGMEPISTVPGCLANIKSLPNEWYQATRTFPIDSHPHLEPVTANLFIPSARVYPMTDAIPFHVQVSGPVSSLKVALLPGEADSSPLSPRIPPTSSITGSSGKRRSLSIPIPRSKSPTAACLRKCEPKTLRVYIIRQIRAEIRVKKQLKNIIIAEGTLESVPPVMTDCYSRPHDGSMEYLSWSGSLKCIPEVRTGGFEGENVKVTDYVALTIGNSKVPWVDMKCSIGIKLVTDSWEDPPEIQL</sequence>
<protein>
    <recommendedName>
        <fullName evidence="4">Arrestin-like N-terminal domain-containing protein</fullName>
    </recommendedName>
</protein>
<evidence type="ECO:0000313" key="3">
    <source>
        <dbReference type="Proteomes" id="UP000298030"/>
    </source>
</evidence>
<gene>
    <name evidence="2" type="ORF">FA13DRAFT_1720379</name>
</gene>
<keyword evidence="3" id="KW-1185">Reference proteome</keyword>
<evidence type="ECO:0000313" key="2">
    <source>
        <dbReference type="EMBL" id="TEB18123.1"/>
    </source>
</evidence>
<feature type="region of interest" description="Disordered" evidence="1">
    <location>
        <begin position="308"/>
        <end position="335"/>
    </location>
</feature>
<name>A0A4Y7S9I0_COPMI</name>
<dbReference type="Proteomes" id="UP000298030">
    <property type="component" value="Unassembled WGS sequence"/>
</dbReference>
<accession>A0A4Y7S9I0</accession>
<comment type="caution">
    <text evidence="2">The sequence shown here is derived from an EMBL/GenBank/DDBJ whole genome shotgun (WGS) entry which is preliminary data.</text>
</comment>
<dbReference type="AlphaFoldDB" id="A0A4Y7S9I0"/>
<reference evidence="2 3" key="1">
    <citation type="journal article" date="2019" name="Nat. Ecol. Evol.">
        <title>Megaphylogeny resolves global patterns of mushroom evolution.</title>
        <authorList>
            <person name="Varga T."/>
            <person name="Krizsan K."/>
            <person name="Foldi C."/>
            <person name="Dima B."/>
            <person name="Sanchez-Garcia M."/>
            <person name="Sanchez-Ramirez S."/>
            <person name="Szollosi G.J."/>
            <person name="Szarkandi J.G."/>
            <person name="Papp V."/>
            <person name="Albert L."/>
            <person name="Andreopoulos W."/>
            <person name="Angelini C."/>
            <person name="Antonin V."/>
            <person name="Barry K.W."/>
            <person name="Bougher N.L."/>
            <person name="Buchanan P."/>
            <person name="Buyck B."/>
            <person name="Bense V."/>
            <person name="Catcheside P."/>
            <person name="Chovatia M."/>
            <person name="Cooper J."/>
            <person name="Damon W."/>
            <person name="Desjardin D."/>
            <person name="Finy P."/>
            <person name="Geml J."/>
            <person name="Haridas S."/>
            <person name="Hughes K."/>
            <person name="Justo A."/>
            <person name="Karasinski D."/>
            <person name="Kautmanova I."/>
            <person name="Kiss B."/>
            <person name="Kocsube S."/>
            <person name="Kotiranta H."/>
            <person name="LaButti K.M."/>
            <person name="Lechner B.E."/>
            <person name="Liimatainen K."/>
            <person name="Lipzen A."/>
            <person name="Lukacs Z."/>
            <person name="Mihaltcheva S."/>
            <person name="Morgado L.N."/>
            <person name="Niskanen T."/>
            <person name="Noordeloos M.E."/>
            <person name="Ohm R.A."/>
            <person name="Ortiz-Santana B."/>
            <person name="Ovrebo C."/>
            <person name="Racz N."/>
            <person name="Riley R."/>
            <person name="Savchenko A."/>
            <person name="Shiryaev A."/>
            <person name="Soop K."/>
            <person name="Spirin V."/>
            <person name="Szebenyi C."/>
            <person name="Tomsovsky M."/>
            <person name="Tulloss R.E."/>
            <person name="Uehling J."/>
            <person name="Grigoriev I.V."/>
            <person name="Vagvolgyi C."/>
            <person name="Papp T."/>
            <person name="Martin F.M."/>
            <person name="Miettinen O."/>
            <person name="Hibbett D.S."/>
            <person name="Nagy L.G."/>
        </authorList>
    </citation>
    <scope>NUCLEOTIDE SEQUENCE [LARGE SCALE GENOMIC DNA]</scope>
    <source>
        <strain evidence="2 3">FP101781</strain>
    </source>
</reference>
<evidence type="ECO:0008006" key="4">
    <source>
        <dbReference type="Google" id="ProtNLM"/>
    </source>
</evidence>
<dbReference type="EMBL" id="QPFP01000287">
    <property type="protein sequence ID" value="TEB18123.1"/>
    <property type="molecule type" value="Genomic_DNA"/>
</dbReference>